<accession>A0A560D632</accession>
<dbReference type="EMBL" id="VITK01000010">
    <property type="protein sequence ID" value="TWA92569.1"/>
    <property type="molecule type" value="Genomic_DNA"/>
</dbReference>
<dbReference type="SUPFAM" id="SSF52172">
    <property type="entry name" value="CheY-like"/>
    <property type="match status" value="1"/>
</dbReference>
<protein>
    <submittedName>
        <fullName evidence="1">CheY-like chemotaxis protein</fullName>
    </submittedName>
</protein>
<keyword evidence="2" id="KW-1185">Reference proteome</keyword>
<dbReference type="InterPro" id="IPR011006">
    <property type="entry name" value="CheY-like_superfamily"/>
</dbReference>
<dbReference type="AlphaFoldDB" id="A0A560D632"/>
<name>A0A560D632_9BRAD</name>
<reference evidence="1 2" key="1">
    <citation type="submission" date="2019-06" db="EMBL/GenBank/DDBJ databases">
        <title>Genomic Encyclopedia of Type Strains, Phase IV (KMG-V): Genome sequencing to study the core and pangenomes of soil and plant-associated prokaryotes.</title>
        <authorList>
            <person name="Whitman W."/>
        </authorList>
    </citation>
    <scope>NUCLEOTIDE SEQUENCE [LARGE SCALE GENOMIC DNA]</scope>
    <source>
        <strain evidence="1 2">BR 510</strain>
    </source>
</reference>
<gene>
    <name evidence="1" type="ORF">FBZ96_11039</name>
</gene>
<evidence type="ECO:0000313" key="2">
    <source>
        <dbReference type="Proteomes" id="UP000319949"/>
    </source>
</evidence>
<proteinExistence type="predicted"/>
<dbReference type="RefSeq" id="WP_246670282.1">
    <property type="nucleotide sequence ID" value="NZ_VITK01000010.1"/>
</dbReference>
<dbReference type="Proteomes" id="UP000319949">
    <property type="component" value="Unassembled WGS sequence"/>
</dbReference>
<evidence type="ECO:0000313" key="1">
    <source>
        <dbReference type="EMBL" id="TWA92569.1"/>
    </source>
</evidence>
<sequence>MASVYLVEDEALIRMMVADMVTDLGHTVAAEAGVLPSALQFANNAAFDMAGRDVMLGTESSEPVARAIAERNIPFAFATGSGPRACRKTFRDGPPSKTISIEELERCFAELSMPGRGTDQGAQRY</sequence>
<comment type="caution">
    <text evidence="1">The sequence shown here is derived from an EMBL/GenBank/DDBJ whole genome shotgun (WGS) entry which is preliminary data.</text>
</comment>
<dbReference type="Gene3D" id="3.40.50.2300">
    <property type="match status" value="1"/>
</dbReference>
<organism evidence="1 2">
    <name type="scientific">Bradyrhizobium stylosanthis</name>
    <dbReference type="NCBI Taxonomy" id="1803665"/>
    <lineage>
        <taxon>Bacteria</taxon>
        <taxon>Pseudomonadati</taxon>
        <taxon>Pseudomonadota</taxon>
        <taxon>Alphaproteobacteria</taxon>
        <taxon>Hyphomicrobiales</taxon>
        <taxon>Nitrobacteraceae</taxon>
        <taxon>Bradyrhizobium</taxon>
    </lineage>
</organism>